<evidence type="ECO:0000256" key="1">
    <source>
        <dbReference type="ARBA" id="ARBA00011073"/>
    </source>
</evidence>
<evidence type="ECO:0000313" key="9">
    <source>
        <dbReference type="EMBL" id="QCI66102.1"/>
    </source>
</evidence>
<feature type="active site" description="Charge relay system" evidence="5">
    <location>
        <position position="182"/>
    </location>
</feature>
<sequence length="436" mass="45853">MIQAARAGDREVIVDSPPGLPPPTERRYMAGEVLFVMRPNAPAAEIQQVVRRFNLRLLGEERSELLGTSVHRYRVPNRQDVPAAIRAMTRDARVAYVQPNYLFERPNYVYRLQSSTTTAAGGASLQYVVDTLRLPEAHLLSRGERVSIAVIDSGIDQNHPEIVGRITKRFDAVGGPFQAHEHGTGMAGAIIAHAQLTGVSPRADILAARAFAPGQAAGASGTSFHILKAMEWSIREGARVINMSFAGPRDPMMTRAIQIAAERRIAMIAAMGNEGPNAPVSFPAADPNVIAVTAVDQGGHIFDAATRGAHVAVAAPGVEVLLPAPQGGYQISSGTSVAAAHVSGIAALILERSPNLDPTALRQILRETARRGATPDPQLGAGLADPVPALNAAQNPPPVEAPAPMAVAPTPAPETAQAPSPVAPPQQATVDPKLGK</sequence>
<feature type="region of interest" description="Disordered" evidence="6">
    <location>
        <begin position="1"/>
        <end position="22"/>
    </location>
</feature>
<dbReference type="EMBL" id="CP039690">
    <property type="protein sequence ID" value="QCI66102.1"/>
    <property type="molecule type" value="Genomic_DNA"/>
</dbReference>
<keyword evidence="3 5" id="KW-0378">Hydrolase</keyword>
<dbReference type="PROSITE" id="PS00136">
    <property type="entry name" value="SUBTILASE_ASP"/>
    <property type="match status" value="1"/>
</dbReference>
<feature type="active site" description="Charge relay system" evidence="5">
    <location>
        <position position="152"/>
    </location>
</feature>
<keyword evidence="4 5" id="KW-0720">Serine protease</keyword>
<feature type="compositionally biased region" description="Low complexity" evidence="6">
    <location>
        <begin position="402"/>
        <end position="428"/>
    </location>
</feature>
<dbReference type="PRINTS" id="PR00723">
    <property type="entry name" value="SUBTILISIN"/>
</dbReference>
<feature type="active site" description="Charge relay system" evidence="5">
    <location>
        <position position="336"/>
    </location>
</feature>
<protein>
    <submittedName>
        <fullName evidence="9">Peptidase S8</fullName>
    </submittedName>
</protein>
<evidence type="ECO:0000256" key="4">
    <source>
        <dbReference type="ARBA" id="ARBA00022825"/>
    </source>
</evidence>
<evidence type="ECO:0000313" key="10">
    <source>
        <dbReference type="Proteomes" id="UP000298781"/>
    </source>
</evidence>
<dbReference type="InterPro" id="IPR015500">
    <property type="entry name" value="Peptidase_S8_subtilisin-rel"/>
</dbReference>
<evidence type="ECO:0000256" key="5">
    <source>
        <dbReference type="PROSITE-ProRule" id="PRU01240"/>
    </source>
</evidence>
<dbReference type="InterPro" id="IPR054399">
    <property type="entry name" value="Fervidolysin-like_N_prodom"/>
</dbReference>
<accession>A0A4D7BDP0</accession>
<dbReference type="InterPro" id="IPR050131">
    <property type="entry name" value="Peptidase_S8_subtilisin-like"/>
</dbReference>
<dbReference type="InterPro" id="IPR023827">
    <property type="entry name" value="Peptidase_S8_Asp-AS"/>
</dbReference>
<evidence type="ECO:0000256" key="3">
    <source>
        <dbReference type="ARBA" id="ARBA00022801"/>
    </source>
</evidence>
<keyword evidence="2 5" id="KW-0645">Protease</keyword>
<feature type="domain" description="Fervidolysin-like N-terminal prodomain" evidence="8">
    <location>
        <begin position="23"/>
        <end position="100"/>
    </location>
</feature>
<reference evidence="9 10" key="1">
    <citation type="submission" date="2019-04" db="EMBL/GenBank/DDBJ databases">
        <title>Phreatobacter aquaticus sp. nov.</title>
        <authorList>
            <person name="Choi A."/>
        </authorList>
    </citation>
    <scope>NUCLEOTIDE SEQUENCE [LARGE SCALE GENOMIC DNA]</scope>
    <source>
        <strain evidence="9 10">KCTC 52518</strain>
    </source>
</reference>
<dbReference type="GO" id="GO:0006508">
    <property type="term" value="P:proteolysis"/>
    <property type="evidence" value="ECO:0007669"/>
    <property type="project" value="UniProtKB-KW"/>
</dbReference>
<keyword evidence="10" id="KW-1185">Reference proteome</keyword>
<name>A0A4D7BDP0_9HYPH</name>
<comment type="similarity">
    <text evidence="1 5">Belongs to the peptidase S8 family.</text>
</comment>
<dbReference type="PANTHER" id="PTHR43806">
    <property type="entry name" value="PEPTIDASE S8"/>
    <property type="match status" value="1"/>
</dbReference>
<feature type="region of interest" description="Disordered" evidence="6">
    <location>
        <begin position="370"/>
        <end position="436"/>
    </location>
</feature>
<evidence type="ECO:0000259" key="8">
    <source>
        <dbReference type="Pfam" id="PF22148"/>
    </source>
</evidence>
<evidence type="ECO:0000256" key="2">
    <source>
        <dbReference type="ARBA" id="ARBA00022670"/>
    </source>
</evidence>
<evidence type="ECO:0000256" key="6">
    <source>
        <dbReference type="SAM" id="MobiDB-lite"/>
    </source>
</evidence>
<dbReference type="Pfam" id="PF00082">
    <property type="entry name" value="Peptidase_S8"/>
    <property type="match status" value="1"/>
</dbReference>
<dbReference type="KEGG" id="pstg:E8M01_18945"/>
<dbReference type="AlphaFoldDB" id="A0A4D7BDP0"/>
<dbReference type="InterPro" id="IPR036852">
    <property type="entry name" value="Peptidase_S8/S53_dom_sf"/>
</dbReference>
<dbReference type="OrthoDB" id="5405281at2"/>
<organism evidence="9 10">
    <name type="scientific">Phreatobacter stygius</name>
    <dbReference type="NCBI Taxonomy" id="1940610"/>
    <lineage>
        <taxon>Bacteria</taxon>
        <taxon>Pseudomonadati</taxon>
        <taxon>Pseudomonadota</taxon>
        <taxon>Alphaproteobacteria</taxon>
        <taxon>Hyphomicrobiales</taxon>
        <taxon>Phreatobacteraceae</taxon>
        <taxon>Phreatobacter</taxon>
    </lineage>
</organism>
<feature type="domain" description="Peptidase S8/S53" evidence="7">
    <location>
        <begin position="143"/>
        <end position="382"/>
    </location>
</feature>
<dbReference type="PANTHER" id="PTHR43806:SF11">
    <property type="entry name" value="CEREVISIN-RELATED"/>
    <property type="match status" value="1"/>
</dbReference>
<dbReference type="Pfam" id="PF22148">
    <property type="entry name" value="Fervidolysin_NPro-like"/>
    <property type="match status" value="1"/>
</dbReference>
<dbReference type="PROSITE" id="PS51892">
    <property type="entry name" value="SUBTILASE"/>
    <property type="match status" value="1"/>
</dbReference>
<evidence type="ECO:0000259" key="7">
    <source>
        <dbReference type="Pfam" id="PF00082"/>
    </source>
</evidence>
<dbReference type="CDD" id="cd05561">
    <property type="entry name" value="Peptidases_S8_4"/>
    <property type="match status" value="1"/>
</dbReference>
<dbReference type="Gene3D" id="3.40.50.200">
    <property type="entry name" value="Peptidase S8/S53 domain"/>
    <property type="match status" value="1"/>
</dbReference>
<gene>
    <name evidence="9" type="ORF">E8M01_18945</name>
</gene>
<dbReference type="SUPFAM" id="SSF52743">
    <property type="entry name" value="Subtilisin-like"/>
    <property type="match status" value="1"/>
</dbReference>
<dbReference type="GO" id="GO:0004252">
    <property type="term" value="F:serine-type endopeptidase activity"/>
    <property type="evidence" value="ECO:0007669"/>
    <property type="project" value="UniProtKB-UniRule"/>
</dbReference>
<dbReference type="InterPro" id="IPR000209">
    <property type="entry name" value="Peptidase_S8/S53_dom"/>
</dbReference>
<dbReference type="Proteomes" id="UP000298781">
    <property type="component" value="Chromosome"/>
</dbReference>
<proteinExistence type="inferred from homology"/>